<protein>
    <submittedName>
        <fullName evidence="1">Uncharacterized protein</fullName>
    </submittedName>
</protein>
<gene>
    <name evidence="1" type="ORF">CYMTET_55353</name>
</gene>
<name>A0AAE0EN38_9CHLO</name>
<dbReference type="Proteomes" id="UP001190700">
    <property type="component" value="Unassembled WGS sequence"/>
</dbReference>
<comment type="caution">
    <text evidence="1">The sequence shown here is derived from an EMBL/GenBank/DDBJ whole genome shotgun (WGS) entry which is preliminary data.</text>
</comment>
<reference evidence="1 2" key="1">
    <citation type="journal article" date="2015" name="Genome Biol. Evol.">
        <title>Comparative Genomics of a Bacterivorous Green Alga Reveals Evolutionary Causalities and Consequences of Phago-Mixotrophic Mode of Nutrition.</title>
        <authorList>
            <person name="Burns J.A."/>
            <person name="Paasch A."/>
            <person name="Narechania A."/>
            <person name="Kim E."/>
        </authorList>
    </citation>
    <scope>NUCLEOTIDE SEQUENCE [LARGE SCALE GENOMIC DNA]</scope>
    <source>
        <strain evidence="1 2">PLY_AMNH</strain>
    </source>
</reference>
<keyword evidence="2" id="KW-1185">Reference proteome</keyword>
<sequence length="105" mass="11689">MIFRDDPNVTALLRSVSVGAGWAFEAGDVTMVGENYVKKGFEHKVDKLHAEEVRHRRVVPIPDHIAATVHGVGVVDKDHSKFEKVRVVHNYLENEDASVNSATEL</sequence>
<evidence type="ECO:0000313" key="2">
    <source>
        <dbReference type="Proteomes" id="UP001190700"/>
    </source>
</evidence>
<dbReference type="EMBL" id="LGRX02035499">
    <property type="protein sequence ID" value="KAK3234411.1"/>
    <property type="molecule type" value="Genomic_DNA"/>
</dbReference>
<organism evidence="1 2">
    <name type="scientific">Cymbomonas tetramitiformis</name>
    <dbReference type="NCBI Taxonomy" id="36881"/>
    <lineage>
        <taxon>Eukaryota</taxon>
        <taxon>Viridiplantae</taxon>
        <taxon>Chlorophyta</taxon>
        <taxon>Pyramimonadophyceae</taxon>
        <taxon>Pyramimonadales</taxon>
        <taxon>Pyramimonadaceae</taxon>
        <taxon>Cymbomonas</taxon>
    </lineage>
</organism>
<accession>A0AAE0EN38</accession>
<evidence type="ECO:0000313" key="1">
    <source>
        <dbReference type="EMBL" id="KAK3234411.1"/>
    </source>
</evidence>
<proteinExistence type="predicted"/>
<dbReference type="AlphaFoldDB" id="A0AAE0EN38"/>